<keyword evidence="1" id="KW-1133">Transmembrane helix</keyword>
<dbReference type="RefSeq" id="WP_152728589.1">
    <property type="nucleotide sequence ID" value="NZ_JAABOZ010000002.1"/>
</dbReference>
<feature type="transmembrane region" description="Helical" evidence="1">
    <location>
        <begin position="31"/>
        <end position="59"/>
    </location>
</feature>
<reference evidence="2 3" key="1">
    <citation type="submission" date="2020-02" db="EMBL/GenBank/DDBJ databases">
        <title>The whole genome sequence of CPCC 205119.</title>
        <authorList>
            <person name="Jiang Z."/>
        </authorList>
    </citation>
    <scope>NUCLEOTIDE SEQUENCE [LARGE SCALE GENOMIC DNA]</scope>
    <source>
        <strain evidence="2 3">CPCC 205119</strain>
    </source>
</reference>
<dbReference type="EMBL" id="JAAGWK010000009">
    <property type="protein sequence ID" value="NEL53557.1"/>
    <property type="molecule type" value="Genomic_DNA"/>
</dbReference>
<comment type="caution">
    <text evidence="2">The sequence shown here is derived from an EMBL/GenBank/DDBJ whole genome shotgun (WGS) entry which is preliminary data.</text>
</comment>
<keyword evidence="1" id="KW-0812">Transmembrane</keyword>
<keyword evidence="1" id="KW-0472">Membrane</keyword>
<dbReference type="Proteomes" id="UP000470470">
    <property type="component" value="Unassembled WGS sequence"/>
</dbReference>
<organism evidence="2 3">
    <name type="scientific">Goekera deserti</name>
    <dbReference type="NCBI Taxonomy" id="2497753"/>
    <lineage>
        <taxon>Bacteria</taxon>
        <taxon>Bacillati</taxon>
        <taxon>Actinomycetota</taxon>
        <taxon>Actinomycetes</taxon>
        <taxon>Geodermatophilales</taxon>
        <taxon>Geodermatophilaceae</taxon>
        <taxon>Goekera</taxon>
    </lineage>
</organism>
<protein>
    <submittedName>
        <fullName evidence="2">Uncharacterized protein</fullName>
    </submittedName>
</protein>
<keyword evidence="3" id="KW-1185">Reference proteome</keyword>
<sequence>MTSPAALGASLVCTAQQRLDAERPAVPALVYGLSVGLAAVLAVAGIGAGLSSDVVLTLLESVPAAR</sequence>
<accession>A0A7K3WB53</accession>
<proteinExistence type="predicted"/>
<evidence type="ECO:0000313" key="2">
    <source>
        <dbReference type="EMBL" id="NEL53557.1"/>
    </source>
</evidence>
<name>A0A7K3WB53_9ACTN</name>
<evidence type="ECO:0000256" key="1">
    <source>
        <dbReference type="SAM" id="Phobius"/>
    </source>
</evidence>
<evidence type="ECO:0000313" key="3">
    <source>
        <dbReference type="Proteomes" id="UP000470470"/>
    </source>
</evidence>
<gene>
    <name evidence="2" type="ORF">G1H19_05980</name>
</gene>
<dbReference type="AlphaFoldDB" id="A0A7K3WB53"/>